<evidence type="ECO:0000313" key="3">
    <source>
        <dbReference type="Proteomes" id="UP001332243"/>
    </source>
</evidence>
<evidence type="ECO:0000313" key="2">
    <source>
        <dbReference type="EMBL" id="MEE6261875.1"/>
    </source>
</evidence>
<keyword evidence="1" id="KW-0472">Membrane</keyword>
<feature type="transmembrane region" description="Helical" evidence="1">
    <location>
        <begin position="528"/>
        <end position="551"/>
    </location>
</feature>
<keyword evidence="1" id="KW-1133">Transmembrane helix</keyword>
<evidence type="ECO:0000256" key="1">
    <source>
        <dbReference type="SAM" id="Phobius"/>
    </source>
</evidence>
<keyword evidence="1" id="KW-0812">Transmembrane</keyword>
<dbReference type="RefSeq" id="WP_331216955.1">
    <property type="nucleotide sequence ID" value="NZ_JAZGQK010000023.1"/>
</dbReference>
<feature type="transmembrane region" description="Helical" evidence="1">
    <location>
        <begin position="208"/>
        <end position="226"/>
    </location>
</feature>
<feature type="transmembrane region" description="Helical" evidence="1">
    <location>
        <begin position="320"/>
        <end position="341"/>
    </location>
</feature>
<protein>
    <submittedName>
        <fullName evidence="2">Anibiotic ABC transporter</fullName>
    </submittedName>
</protein>
<feature type="transmembrane region" description="Helical" evidence="1">
    <location>
        <begin position="136"/>
        <end position="165"/>
    </location>
</feature>
<feature type="transmembrane region" description="Helical" evidence="1">
    <location>
        <begin position="38"/>
        <end position="56"/>
    </location>
</feature>
<feature type="transmembrane region" description="Helical" evidence="1">
    <location>
        <begin position="171"/>
        <end position="196"/>
    </location>
</feature>
<feature type="transmembrane region" description="Helical" evidence="1">
    <location>
        <begin position="487"/>
        <end position="508"/>
    </location>
</feature>
<dbReference type="EMBL" id="JAZGQK010000023">
    <property type="protein sequence ID" value="MEE6261875.1"/>
    <property type="molecule type" value="Genomic_DNA"/>
</dbReference>
<keyword evidence="3" id="KW-1185">Reference proteome</keyword>
<feature type="transmembrane region" description="Helical" evidence="1">
    <location>
        <begin position="368"/>
        <end position="390"/>
    </location>
</feature>
<reference evidence="2 3" key="1">
    <citation type="submission" date="2024-01" db="EMBL/GenBank/DDBJ databases">
        <title>Genome insights into Plantactinospora sonchi sp. nov.</title>
        <authorList>
            <person name="Wang L."/>
        </authorList>
    </citation>
    <scope>NUCLEOTIDE SEQUENCE [LARGE SCALE GENOMIC DNA]</scope>
    <source>
        <strain evidence="2 3">NEAU-QY2</strain>
    </source>
</reference>
<feature type="transmembrane region" description="Helical" evidence="1">
    <location>
        <begin position="457"/>
        <end position="480"/>
    </location>
</feature>
<dbReference type="Proteomes" id="UP001332243">
    <property type="component" value="Unassembled WGS sequence"/>
</dbReference>
<gene>
    <name evidence="2" type="ORF">V1633_25650</name>
</gene>
<feature type="transmembrane region" description="Helical" evidence="1">
    <location>
        <begin position="419"/>
        <end position="445"/>
    </location>
</feature>
<name>A0ABU7RZP4_9ACTN</name>
<sequence length="557" mass="56871">MADQPTHHRGDQPTRHRNALTGAGRLTRLALRRDRVQLPVWILATTLLAATTHASVRKQFPTEAERITVLRTAVDAPAILMLRNAPTGTGDGDLMAFQILAFLAVLAGFMSTLAVVRHTRQNEETGRAELLGSTAVGRYAALTAALVVTAGANLVLVGLLTLTLVGNGLPVAGSVAFGLGVGAAGLTFAAVAAIAAQLSQSARTANGIAAASIGIGYLVRGLGDAFGQVHADGYTMTTAWPTWFSPIGWATLVQPYAGNRWWVLALPAALVVAGLGTALALNARRDLGAGLLADRPGPATAARGLLSPLGLAWRLQRGTLLGWAVAVGVFGVTVGSLSGAVEQAFSDSTGAARTLRELGGGSGSLVDAFYAAMLAMVGAMVAGYVVQALLRVRAEESTGRAEPTLATATGRLRWLGGHLVVVLLGAVALLGLAGLATGLVAGLTVGDLGDRTTDLTVAALVQVAPALILGGFVLTVFGLLPRLAVGLGWAGFTLSLVLGQLGELLNLPRAVRDISPFSHVPALPAAELSATPLLLLGAVAVALGGAGLLLFRRRDLA</sequence>
<feature type="transmembrane region" description="Helical" evidence="1">
    <location>
        <begin position="261"/>
        <end position="281"/>
    </location>
</feature>
<proteinExistence type="predicted"/>
<organism evidence="2 3">
    <name type="scientific">Plantactinospora sonchi</name>
    <dbReference type="NCBI Taxonomy" id="1544735"/>
    <lineage>
        <taxon>Bacteria</taxon>
        <taxon>Bacillati</taxon>
        <taxon>Actinomycetota</taxon>
        <taxon>Actinomycetes</taxon>
        <taxon>Micromonosporales</taxon>
        <taxon>Micromonosporaceae</taxon>
        <taxon>Plantactinospora</taxon>
    </lineage>
</organism>
<comment type="caution">
    <text evidence="2">The sequence shown here is derived from an EMBL/GenBank/DDBJ whole genome shotgun (WGS) entry which is preliminary data.</text>
</comment>
<feature type="transmembrane region" description="Helical" evidence="1">
    <location>
        <begin position="95"/>
        <end position="116"/>
    </location>
</feature>
<accession>A0ABU7RZP4</accession>